<dbReference type="EMBL" id="NPEV01000006">
    <property type="protein sequence ID" value="RAI29022.1"/>
    <property type="molecule type" value="Genomic_DNA"/>
</dbReference>
<accession>A0A327JVR9</accession>
<dbReference type="RefSeq" id="WP_111433162.1">
    <property type="nucleotide sequence ID" value="NZ_JACIGG010000004.1"/>
</dbReference>
<evidence type="ECO:0000256" key="1">
    <source>
        <dbReference type="SAM" id="MobiDB-lite"/>
    </source>
</evidence>
<organism evidence="2 3">
    <name type="scientific">Rhodobium orientis</name>
    <dbReference type="NCBI Taxonomy" id="34017"/>
    <lineage>
        <taxon>Bacteria</taxon>
        <taxon>Pseudomonadati</taxon>
        <taxon>Pseudomonadota</taxon>
        <taxon>Alphaproteobacteria</taxon>
        <taxon>Hyphomicrobiales</taxon>
        <taxon>Rhodobiaceae</taxon>
        <taxon>Rhodobium</taxon>
    </lineage>
</organism>
<keyword evidence="3" id="KW-1185">Reference proteome</keyword>
<gene>
    <name evidence="2" type="ORF">CH339_04895</name>
</gene>
<protein>
    <submittedName>
        <fullName evidence="2">Uncharacterized protein</fullName>
    </submittedName>
</protein>
<proteinExistence type="predicted"/>
<evidence type="ECO:0000313" key="2">
    <source>
        <dbReference type="EMBL" id="RAI29022.1"/>
    </source>
</evidence>
<comment type="caution">
    <text evidence="2">The sequence shown here is derived from an EMBL/GenBank/DDBJ whole genome shotgun (WGS) entry which is preliminary data.</text>
</comment>
<dbReference type="Proteomes" id="UP000249299">
    <property type="component" value="Unassembled WGS sequence"/>
</dbReference>
<sequence>MVGFIHRSQPPEPEGDPPPAPSKRERLERERAALLAKVRRGVCTERQVRILRRINAITETLLKLEATP</sequence>
<evidence type="ECO:0000313" key="3">
    <source>
        <dbReference type="Proteomes" id="UP000249299"/>
    </source>
</evidence>
<reference evidence="2 3" key="1">
    <citation type="submission" date="2017-07" db="EMBL/GenBank/DDBJ databases">
        <title>Draft Genome Sequences of Select Purple Nonsulfur Bacteria.</title>
        <authorList>
            <person name="Lasarre B."/>
            <person name="Mckinlay J.B."/>
        </authorList>
    </citation>
    <scope>NUCLEOTIDE SEQUENCE [LARGE SCALE GENOMIC DNA]</scope>
    <source>
        <strain evidence="2 3">DSM 11290</strain>
    </source>
</reference>
<dbReference type="AlphaFoldDB" id="A0A327JVR9"/>
<feature type="compositionally biased region" description="Pro residues" evidence="1">
    <location>
        <begin position="10"/>
        <end position="21"/>
    </location>
</feature>
<feature type="region of interest" description="Disordered" evidence="1">
    <location>
        <begin position="1"/>
        <end position="26"/>
    </location>
</feature>
<name>A0A327JVR9_9HYPH</name>